<keyword evidence="9 10" id="KW-0472">Membrane</keyword>
<keyword evidence="2" id="KW-0813">Transport</keyword>
<keyword evidence="5" id="KW-0028">Amino-acid biosynthesis</keyword>
<dbReference type="Proteomes" id="UP000322159">
    <property type="component" value="Chromosome"/>
</dbReference>
<keyword evidence="3" id="KW-1003">Cell membrane</keyword>
<dbReference type="PANTHER" id="PTHR37468">
    <property type="entry name" value="SULFATE TRANSPORTER CYSZ"/>
    <property type="match status" value="1"/>
</dbReference>
<sequence>MGRRADATRHVGTELLRGVRDLGRGFGFWRVRPGLMALGLLPAALVAIALGAGIVVLILNLGALTEWLTPFSTHWWDWVRLGARYVLGFAIVAGAVVLSGFAFTALSLLFGEPVYTRIWRAVEEHEGGAPTGAEPGFWRSVGDAALLVAQGVLSGIVVWALGLVPVVGVLAPVLGFVIASRLVALELTARPLEGRGLTRPERARMLRSRNPRLLGFGLAVHLCYLVPLGQVLVMPAAVVAATLLAREAHDDPAR</sequence>
<dbReference type="GO" id="GO:0019344">
    <property type="term" value="P:cysteine biosynthetic process"/>
    <property type="evidence" value="ECO:0007669"/>
    <property type="project" value="TreeGrafter"/>
</dbReference>
<evidence type="ECO:0000256" key="5">
    <source>
        <dbReference type="ARBA" id="ARBA00022605"/>
    </source>
</evidence>
<feature type="transmembrane region" description="Helical" evidence="10">
    <location>
        <begin position="213"/>
        <end position="245"/>
    </location>
</feature>
<keyword evidence="7 10" id="KW-1133">Transmembrane helix</keyword>
<dbReference type="PANTHER" id="PTHR37468:SF1">
    <property type="entry name" value="SULFATE TRANSPORTER CYSZ"/>
    <property type="match status" value="1"/>
</dbReference>
<dbReference type="AlphaFoldDB" id="A0A5C1YCN4"/>
<dbReference type="GO" id="GO:0009675">
    <property type="term" value="F:high-affinity sulfate:proton symporter activity"/>
    <property type="evidence" value="ECO:0007669"/>
    <property type="project" value="TreeGrafter"/>
</dbReference>
<keyword evidence="4" id="KW-0997">Cell inner membrane</keyword>
<dbReference type="GO" id="GO:0000103">
    <property type="term" value="P:sulfate assimilation"/>
    <property type="evidence" value="ECO:0007669"/>
    <property type="project" value="TreeGrafter"/>
</dbReference>
<comment type="subcellular location">
    <subcellularLocation>
        <location evidence="1">Membrane</location>
        <topology evidence="1">Multi-pass membrane protein</topology>
    </subcellularLocation>
</comment>
<dbReference type="GO" id="GO:0005886">
    <property type="term" value="C:plasma membrane"/>
    <property type="evidence" value="ECO:0007669"/>
    <property type="project" value="TreeGrafter"/>
</dbReference>
<accession>A0A5C1YCN4</accession>
<evidence type="ECO:0000313" key="11">
    <source>
        <dbReference type="EMBL" id="QEO10637.1"/>
    </source>
</evidence>
<gene>
    <name evidence="11" type="ORF">FLP23_11860</name>
</gene>
<evidence type="ECO:0000256" key="9">
    <source>
        <dbReference type="ARBA" id="ARBA00023136"/>
    </source>
</evidence>
<dbReference type="OrthoDB" id="3375053at2"/>
<evidence type="ECO:0000256" key="3">
    <source>
        <dbReference type="ARBA" id="ARBA00022475"/>
    </source>
</evidence>
<keyword evidence="8" id="KW-0764">Sulfate transport</keyword>
<keyword evidence="6 10" id="KW-0812">Transmembrane</keyword>
<feature type="transmembrane region" description="Helical" evidence="10">
    <location>
        <begin position="40"/>
        <end position="65"/>
    </location>
</feature>
<evidence type="ECO:0000256" key="8">
    <source>
        <dbReference type="ARBA" id="ARBA00023032"/>
    </source>
</evidence>
<dbReference type="EMBL" id="CP043504">
    <property type="protein sequence ID" value="QEO10637.1"/>
    <property type="molecule type" value="Genomic_DNA"/>
</dbReference>
<feature type="transmembrane region" description="Helical" evidence="10">
    <location>
        <begin position="85"/>
        <end position="110"/>
    </location>
</feature>
<organism evidence="11 12">
    <name type="scientific">Protaetiibacter larvae</name>
    <dbReference type="NCBI Taxonomy" id="2592654"/>
    <lineage>
        <taxon>Bacteria</taxon>
        <taxon>Bacillati</taxon>
        <taxon>Actinomycetota</taxon>
        <taxon>Actinomycetes</taxon>
        <taxon>Micrococcales</taxon>
        <taxon>Microbacteriaceae</taxon>
        <taxon>Protaetiibacter</taxon>
    </lineage>
</organism>
<dbReference type="RefSeq" id="WP_149326052.1">
    <property type="nucleotide sequence ID" value="NZ_CP043504.1"/>
</dbReference>
<reference evidence="11 12" key="1">
    <citation type="submission" date="2019-09" db="EMBL/GenBank/DDBJ databases">
        <title>Genome sequencing of strain KACC 19322.</title>
        <authorList>
            <person name="Heo J."/>
            <person name="Kim S.-J."/>
            <person name="Kim J.-S."/>
            <person name="Hong S.-B."/>
            <person name="Kwon S.-W."/>
        </authorList>
    </citation>
    <scope>NUCLEOTIDE SEQUENCE [LARGE SCALE GENOMIC DNA]</scope>
    <source>
        <strain evidence="11 12">KACC 19322</strain>
    </source>
</reference>
<protein>
    <submittedName>
        <fullName evidence="11">EI24 domain-containing protein</fullName>
    </submittedName>
</protein>
<evidence type="ECO:0000256" key="1">
    <source>
        <dbReference type="ARBA" id="ARBA00004141"/>
    </source>
</evidence>
<evidence type="ECO:0000313" key="12">
    <source>
        <dbReference type="Proteomes" id="UP000322159"/>
    </source>
</evidence>
<evidence type="ECO:0000256" key="6">
    <source>
        <dbReference type="ARBA" id="ARBA00022692"/>
    </source>
</evidence>
<keyword evidence="12" id="KW-1185">Reference proteome</keyword>
<dbReference type="KEGG" id="lyk:FLP23_11860"/>
<evidence type="ECO:0000256" key="4">
    <source>
        <dbReference type="ARBA" id="ARBA00022519"/>
    </source>
</evidence>
<dbReference type="Pfam" id="PF07264">
    <property type="entry name" value="EI24"/>
    <property type="match status" value="1"/>
</dbReference>
<evidence type="ECO:0000256" key="10">
    <source>
        <dbReference type="SAM" id="Phobius"/>
    </source>
</evidence>
<evidence type="ECO:0000256" key="7">
    <source>
        <dbReference type="ARBA" id="ARBA00022989"/>
    </source>
</evidence>
<name>A0A5C1YCN4_9MICO</name>
<proteinExistence type="predicted"/>
<dbReference type="InterPro" id="IPR059112">
    <property type="entry name" value="CysZ/EI24"/>
</dbReference>
<dbReference type="InterPro" id="IPR050480">
    <property type="entry name" value="CysZ-like"/>
</dbReference>
<evidence type="ECO:0000256" key="2">
    <source>
        <dbReference type="ARBA" id="ARBA00022448"/>
    </source>
</evidence>